<comment type="function">
    <text evidence="2">Probable zinc protease.</text>
</comment>
<dbReference type="Gene3D" id="3.40.390.10">
    <property type="entry name" value="Collagenase (Catalytic Domain)"/>
    <property type="match status" value="1"/>
</dbReference>
<keyword evidence="10" id="KW-1185">Reference proteome</keyword>
<dbReference type="OrthoDB" id="5951731at2759"/>
<feature type="domain" description="Disintegrin" evidence="7">
    <location>
        <begin position="573"/>
        <end position="661"/>
    </location>
</feature>
<feature type="transmembrane region" description="Helical" evidence="6">
    <location>
        <begin position="760"/>
        <end position="780"/>
    </location>
</feature>
<keyword evidence="6" id="KW-0472">Membrane</keyword>
<feature type="compositionally biased region" description="Polar residues" evidence="5">
    <location>
        <begin position="845"/>
        <end position="858"/>
    </location>
</feature>
<feature type="active site" evidence="4">
    <location>
        <position position="492"/>
    </location>
</feature>
<protein>
    <recommendedName>
        <fullName evidence="3">Disintegrin and metalloproteinase domain-containing protein B</fullName>
    </recommendedName>
</protein>
<feature type="region of interest" description="Disordered" evidence="5">
    <location>
        <begin position="806"/>
        <end position="875"/>
    </location>
</feature>
<evidence type="ECO:0000256" key="3">
    <source>
        <dbReference type="ARBA" id="ARBA00074021"/>
    </source>
</evidence>
<dbReference type="InterPro" id="IPR036436">
    <property type="entry name" value="Disintegrin_dom_sf"/>
</dbReference>
<dbReference type="PANTHER" id="PTHR11905:SF159">
    <property type="entry name" value="ADAM METALLOPROTEASE"/>
    <property type="match status" value="1"/>
</dbReference>
<dbReference type="EMBL" id="KN837148">
    <property type="protein sequence ID" value="KIJ39868.1"/>
    <property type="molecule type" value="Genomic_DNA"/>
</dbReference>
<dbReference type="Pfam" id="PF00200">
    <property type="entry name" value="Disintegrin"/>
    <property type="match status" value="1"/>
</dbReference>
<accession>A0A0C9U9V4</accession>
<dbReference type="Pfam" id="PF13583">
    <property type="entry name" value="Reprolysin_4"/>
    <property type="match status" value="1"/>
</dbReference>
<dbReference type="PROSITE" id="PS50214">
    <property type="entry name" value="DISINTEGRIN_2"/>
    <property type="match status" value="1"/>
</dbReference>
<dbReference type="InterPro" id="IPR024079">
    <property type="entry name" value="MetalloPept_cat_dom_sf"/>
</dbReference>
<gene>
    <name evidence="9" type="ORF">M422DRAFT_60640</name>
</gene>
<organism evidence="9 10">
    <name type="scientific">Sphaerobolus stellatus (strain SS14)</name>
    <dbReference type="NCBI Taxonomy" id="990650"/>
    <lineage>
        <taxon>Eukaryota</taxon>
        <taxon>Fungi</taxon>
        <taxon>Dikarya</taxon>
        <taxon>Basidiomycota</taxon>
        <taxon>Agaricomycotina</taxon>
        <taxon>Agaricomycetes</taxon>
        <taxon>Phallomycetidae</taxon>
        <taxon>Geastrales</taxon>
        <taxon>Sphaerobolaceae</taxon>
        <taxon>Sphaerobolus</taxon>
    </lineage>
</organism>
<dbReference type="GO" id="GO:0004222">
    <property type="term" value="F:metalloendopeptidase activity"/>
    <property type="evidence" value="ECO:0007669"/>
    <property type="project" value="InterPro"/>
</dbReference>
<dbReference type="SUPFAM" id="SSF57552">
    <property type="entry name" value="Blood coagulation inhibitor (disintegrin)"/>
    <property type="match status" value="1"/>
</dbReference>
<keyword evidence="6" id="KW-0812">Transmembrane</keyword>
<evidence type="ECO:0000313" key="10">
    <source>
        <dbReference type="Proteomes" id="UP000054279"/>
    </source>
</evidence>
<dbReference type="InterPro" id="IPR001590">
    <property type="entry name" value="Peptidase_M12B"/>
</dbReference>
<dbReference type="InterPro" id="IPR001762">
    <property type="entry name" value="Disintegrin_dom"/>
</dbReference>
<keyword evidence="6" id="KW-1133">Transmembrane helix</keyword>
<keyword evidence="1" id="KW-1015">Disulfide bond</keyword>
<evidence type="ECO:0000313" key="9">
    <source>
        <dbReference type="EMBL" id="KIJ39868.1"/>
    </source>
</evidence>
<evidence type="ECO:0000256" key="4">
    <source>
        <dbReference type="PROSITE-ProRule" id="PRU00276"/>
    </source>
</evidence>
<dbReference type="PANTHER" id="PTHR11905">
    <property type="entry name" value="ADAM A DISINTEGRIN AND METALLOPROTEASE DOMAIN"/>
    <property type="match status" value="1"/>
</dbReference>
<dbReference type="Gene3D" id="4.10.70.10">
    <property type="entry name" value="Disintegrin domain"/>
    <property type="match status" value="1"/>
</dbReference>
<reference evidence="9 10" key="1">
    <citation type="submission" date="2014-06" db="EMBL/GenBank/DDBJ databases">
        <title>Evolutionary Origins and Diversification of the Mycorrhizal Mutualists.</title>
        <authorList>
            <consortium name="DOE Joint Genome Institute"/>
            <consortium name="Mycorrhizal Genomics Consortium"/>
            <person name="Kohler A."/>
            <person name="Kuo A."/>
            <person name="Nagy L.G."/>
            <person name="Floudas D."/>
            <person name="Copeland A."/>
            <person name="Barry K.W."/>
            <person name="Cichocki N."/>
            <person name="Veneault-Fourrey C."/>
            <person name="LaButti K."/>
            <person name="Lindquist E.A."/>
            <person name="Lipzen A."/>
            <person name="Lundell T."/>
            <person name="Morin E."/>
            <person name="Murat C."/>
            <person name="Riley R."/>
            <person name="Ohm R."/>
            <person name="Sun H."/>
            <person name="Tunlid A."/>
            <person name="Henrissat B."/>
            <person name="Grigoriev I.V."/>
            <person name="Hibbett D.S."/>
            <person name="Martin F."/>
        </authorList>
    </citation>
    <scope>NUCLEOTIDE SEQUENCE [LARGE SCALE GENOMIC DNA]</scope>
    <source>
        <strain evidence="9 10">SS14</strain>
    </source>
</reference>
<dbReference type="SMART" id="SM00050">
    <property type="entry name" value="DISIN"/>
    <property type="match status" value="1"/>
</dbReference>
<feature type="domain" description="Peptidase M12B" evidence="8">
    <location>
        <begin position="342"/>
        <end position="555"/>
    </location>
</feature>
<evidence type="ECO:0000256" key="2">
    <source>
        <dbReference type="ARBA" id="ARBA00056552"/>
    </source>
</evidence>
<evidence type="ECO:0000259" key="7">
    <source>
        <dbReference type="PROSITE" id="PS50214"/>
    </source>
</evidence>
<evidence type="ECO:0000256" key="1">
    <source>
        <dbReference type="ARBA" id="ARBA00023157"/>
    </source>
</evidence>
<dbReference type="SUPFAM" id="SSF55486">
    <property type="entry name" value="Metalloproteases ('zincins'), catalytic domain"/>
    <property type="match status" value="1"/>
</dbReference>
<evidence type="ECO:0000259" key="8">
    <source>
        <dbReference type="PROSITE" id="PS50215"/>
    </source>
</evidence>
<dbReference type="HOGENOM" id="CLU_012383_2_0_1"/>
<dbReference type="GO" id="GO:0006508">
    <property type="term" value="P:proteolysis"/>
    <property type="evidence" value="ECO:0007669"/>
    <property type="project" value="InterPro"/>
</dbReference>
<dbReference type="Proteomes" id="UP000054279">
    <property type="component" value="Unassembled WGS sequence"/>
</dbReference>
<dbReference type="PROSITE" id="PS50215">
    <property type="entry name" value="ADAM_MEPRO"/>
    <property type="match status" value="1"/>
</dbReference>
<sequence length="875" mass="94031">MSSTFSMTTLIRIYLTLLILSCISFVYVNAHSSPPRPLKRIEQPSVQAIEILPRSQSLYPRSHLPNSPSISPESTTLYNTDSFRLTLTAFEETFHLHLRPNLDLIHPAASIKYYKNGPDGRAVLDRIEPILQSNVRAYWGDVLHPDDSRGRIREDIMGGFLHSSTPTLGWAGIIVHHQGDEDNGVAPIFEGAFSVNGVIHHVTRFDNYLRTKHPLDPELEADEEASKLVIYRDNDVMDGREEALLRRSLGEDVEVAEAIPPKTCAHDHLSYNTDASLNPTLRNQETPSSSFGLFEKLVYGNEWINFGENVSLARRDDVVGSGASSNFASSIGQTVGCPLDQKIVYMGVAADCQYVQQYGSTGNATSAILNDWNNVSRLYKSTFNVSLGIIHMEIQEATCPSSVDPANPWNVNCTGLTLDNRLSAFSKWRGTKGADGAGLWHLMSGCPTGTEVGVAWLGTLCQTNVTGAPGQEVSGAAVTTAGRAEWQVVAHEIGHNFGAICVSGCNSSSTNCCPLSMGQCDSNASFIMSPTASTIEMQFSPCSLGNICSVMQSRKADFTCLQAPNPSMKILSLQMCGNGIVEEGEECDPGPGTNSTCCNAATCKFTSGAVCDPASSSCCTSQCHFAPSTQVCRPALSSVCDTPEMCTGTSGQCPWDKTKPDGLSCGDGLACASGQCTSPSRQCATVGASMELSKACDSKGDTSCQVSCQDPDDSSRCLVLQAQLIDGSPCGYGGMCMSGKCQSGTLFDTAKSWYLSNLQISIPVTVVAGVTFLLLLYFLIRCMVSCCRRPDSIEPALKAARPQRLNSWIGPPPPNAQIQRQASRPGVAPTRQMGAERVWVPPPTQSREPSIRSNSSFPRPSADIPRNLRPGGGPS</sequence>
<evidence type="ECO:0000256" key="5">
    <source>
        <dbReference type="SAM" id="MobiDB-lite"/>
    </source>
</evidence>
<dbReference type="FunFam" id="4.10.70.10:FF:000003">
    <property type="entry name" value="Disintegrin and metalloproteinase domain-containing protein 17"/>
    <property type="match status" value="1"/>
</dbReference>
<proteinExistence type="predicted"/>
<name>A0A0C9U9V4_SPHS4</name>
<comment type="caution">
    <text evidence="4">Lacks conserved residue(s) required for the propagation of feature annotation.</text>
</comment>
<evidence type="ECO:0000256" key="6">
    <source>
        <dbReference type="SAM" id="Phobius"/>
    </source>
</evidence>
<dbReference type="AlphaFoldDB" id="A0A0C9U9V4"/>